<proteinExistence type="predicted"/>
<feature type="region of interest" description="Disordered" evidence="1">
    <location>
        <begin position="1"/>
        <end position="32"/>
    </location>
</feature>
<sequence>METLLKNWEERTSKQNDKSTTNKDEKQTEEIDKNSKMLLRSILFTHKKYMKETIPSEYIYDESSRDFKQIDVTKEITPFTTNKKSMFQILDKEREAYLSKSVNKD</sequence>
<evidence type="ECO:0000313" key="2">
    <source>
        <dbReference type="EMBL" id="QHS94305.1"/>
    </source>
</evidence>
<protein>
    <submittedName>
        <fullName evidence="2">Uncharacterized protein</fullName>
    </submittedName>
</protein>
<name>A0A6C0BPF1_9ZZZZ</name>
<accession>A0A6C0BPF1</accession>
<organism evidence="2">
    <name type="scientific">viral metagenome</name>
    <dbReference type="NCBI Taxonomy" id="1070528"/>
    <lineage>
        <taxon>unclassified sequences</taxon>
        <taxon>metagenomes</taxon>
        <taxon>organismal metagenomes</taxon>
    </lineage>
</organism>
<dbReference type="EMBL" id="MN739219">
    <property type="protein sequence ID" value="QHS94305.1"/>
    <property type="molecule type" value="Genomic_DNA"/>
</dbReference>
<dbReference type="AlphaFoldDB" id="A0A6C0BPF1"/>
<feature type="compositionally biased region" description="Basic and acidic residues" evidence="1">
    <location>
        <begin position="7"/>
        <end position="32"/>
    </location>
</feature>
<reference evidence="2" key="1">
    <citation type="journal article" date="2020" name="Nature">
        <title>Giant virus diversity and host interactions through global metagenomics.</title>
        <authorList>
            <person name="Schulz F."/>
            <person name="Roux S."/>
            <person name="Paez-Espino D."/>
            <person name="Jungbluth S."/>
            <person name="Walsh D.A."/>
            <person name="Denef V.J."/>
            <person name="McMahon K.D."/>
            <person name="Konstantinidis K.T."/>
            <person name="Eloe-Fadrosh E.A."/>
            <person name="Kyrpides N.C."/>
            <person name="Woyke T."/>
        </authorList>
    </citation>
    <scope>NUCLEOTIDE SEQUENCE</scope>
    <source>
        <strain evidence="2">GVMAG-M-3300018416-26</strain>
    </source>
</reference>
<evidence type="ECO:0000256" key="1">
    <source>
        <dbReference type="SAM" id="MobiDB-lite"/>
    </source>
</evidence>